<organism evidence="2 3">
    <name type="scientific">Linum trigynum</name>
    <dbReference type="NCBI Taxonomy" id="586398"/>
    <lineage>
        <taxon>Eukaryota</taxon>
        <taxon>Viridiplantae</taxon>
        <taxon>Streptophyta</taxon>
        <taxon>Embryophyta</taxon>
        <taxon>Tracheophyta</taxon>
        <taxon>Spermatophyta</taxon>
        <taxon>Magnoliopsida</taxon>
        <taxon>eudicotyledons</taxon>
        <taxon>Gunneridae</taxon>
        <taxon>Pentapetalae</taxon>
        <taxon>rosids</taxon>
        <taxon>fabids</taxon>
        <taxon>Malpighiales</taxon>
        <taxon>Linaceae</taxon>
        <taxon>Linum</taxon>
    </lineage>
</organism>
<evidence type="ECO:0000313" key="2">
    <source>
        <dbReference type="EMBL" id="CAL1361380.1"/>
    </source>
</evidence>
<dbReference type="Pfam" id="PF20167">
    <property type="entry name" value="Transposase_32"/>
    <property type="match status" value="1"/>
</dbReference>
<dbReference type="Proteomes" id="UP001497516">
    <property type="component" value="Chromosome 10"/>
</dbReference>
<dbReference type="InterPro" id="IPR046796">
    <property type="entry name" value="Transposase_32_dom"/>
</dbReference>
<evidence type="ECO:0000259" key="1">
    <source>
        <dbReference type="Pfam" id="PF20167"/>
    </source>
</evidence>
<evidence type="ECO:0000313" key="3">
    <source>
        <dbReference type="Proteomes" id="UP001497516"/>
    </source>
</evidence>
<dbReference type="EMBL" id="OZ034814">
    <property type="protein sequence ID" value="CAL1361380.1"/>
    <property type="molecule type" value="Genomic_DNA"/>
</dbReference>
<feature type="domain" description="Putative plant transposon protein" evidence="1">
    <location>
        <begin position="61"/>
        <end position="241"/>
    </location>
</feature>
<accession>A0AAV2CYJ2</accession>
<gene>
    <name evidence="2" type="ORF">LTRI10_LOCUS8758</name>
</gene>
<protein>
    <recommendedName>
        <fullName evidence="1">Putative plant transposon protein domain-containing protein</fullName>
    </recommendedName>
</protein>
<name>A0AAV2CYJ2_9ROSI</name>
<reference evidence="2 3" key="1">
    <citation type="submission" date="2024-04" db="EMBL/GenBank/DDBJ databases">
        <authorList>
            <person name="Fracassetti M."/>
        </authorList>
    </citation>
    <scope>NUCLEOTIDE SEQUENCE [LARGE SCALE GENOMIC DNA]</scope>
</reference>
<keyword evidence="3" id="KW-1185">Reference proteome</keyword>
<sequence>MANKGKSFVEMGILSLSNDDCRSTPSLGDYLSFTSMTSIVAEYEFIHLSPFPAEVKKLIKNLGWEKFIDLRSRGSTSYCPHVVRKFYHNLELSGPCDSHLVSIFLGYRVCFQPHQFAEILDLPAAGHPIDSRSDLGRLYDFEFEVELEKLTKGRIQASFLPDPLRFLHWMIVNCFMPRYRGHSIIRKLDLFILVQAQRGVPVNLASLMCLNMVEAAPRGENWYTAFPYATFLTTFLERVGMDMGVYAKEDQCAYLPVYRIVELTNTFIDLRHTEHEETPEASSSKRPRLT</sequence>
<proteinExistence type="predicted"/>
<dbReference type="AlphaFoldDB" id="A0AAV2CYJ2"/>